<dbReference type="GO" id="GO:0015940">
    <property type="term" value="P:pantothenate biosynthetic process"/>
    <property type="evidence" value="ECO:0007669"/>
    <property type="project" value="UniProtKB-UniRule"/>
</dbReference>
<feature type="binding site" evidence="9">
    <location>
        <begin position="147"/>
        <end position="150"/>
    </location>
    <ligand>
        <name>ATP</name>
        <dbReference type="ChEBI" id="CHEBI:30616"/>
    </ligand>
</feature>
<dbReference type="CDD" id="cd00560">
    <property type="entry name" value="PanC"/>
    <property type="match status" value="1"/>
</dbReference>
<dbReference type="InterPro" id="IPR004821">
    <property type="entry name" value="Cyt_trans-like"/>
</dbReference>
<evidence type="ECO:0000256" key="5">
    <source>
        <dbReference type="ARBA" id="ARBA00022655"/>
    </source>
</evidence>
<evidence type="ECO:0000256" key="2">
    <source>
        <dbReference type="ARBA" id="ARBA00009256"/>
    </source>
</evidence>
<comment type="similarity">
    <text evidence="2 9">Belongs to the pantothenate synthetase family.</text>
</comment>
<dbReference type="InterPro" id="IPR014729">
    <property type="entry name" value="Rossmann-like_a/b/a_fold"/>
</dbReference>
<keyword evidence="3 9" id="KW-0963">Cytoplasm</keyword>
<dbReference type="NCBIfam" id="TIGR00125">
    <property type="entry name" value="cyt_tran_rel"/>
    <property type="match status" value="1"/>
</dbReference>
<evidence type="ECO:0000313" key="11">
    <source>
        <dbReference type="Proteomes" id="UP000319837"/>
    </source>
</evidence>
<dbReference type="FunFam" id="3.40.50.620:FF:000013">
    <property type="entry name" value="Pantothenate synthetase"/>
    <property type="match status" value="1"/>
</dbReference>
<feature type="binding site" evidence="9">
    <location>
        <position position="176"/>
    </location>
    <ligand>
        <name>ATP</name>
        <dbReference type="ChEBI" id="CHEBI:30616"/>
    </ligand>
</feature>
<keyword evidence="5 9" id="KW-0566">Pantothenate biosynthesis</keyword>
<dbReference type="Gene3D" id="3.30.1300.10">
    <property type="entry name" value="Pantoate-beta-alanine ligase, C-terminal domain"/>
    <property type="match status" value="1"/>
</dbReference>
<evidence type="ECO:0000256" key="7">
    <source>
        <dbReference type="ARBA" id="ARBA00022840"/>
    </source>
</evidence>
<comment type="function">
    <text evidence="9">Catalyzes the condensation of pantoate with beta-alanine in an ATP-dependent reaction via a pantoyl-adenylate intermediate.</text>
</comment>
<dbReference type="GO" id="GO:0004592">
    <property type="term" value="F:pantoate-beta-alanine ligase activity"/>
    <property type="evidence" value="ECO:0007669"/>
    <property type="project" value="UniProtKB-UniRule"/>
</dbReference>
<gene>
    <name evidence="9" type="primary">panC</name>
    <name evidence="10" type="ORF">CEQ21_20180</name>
</gene>
<keyword evidence="6 9" id="KW-0547">Nucleotide-binding</keyword>
<feature type="binding site" evidence="9">
    <location>
        <position position="153"/>
    </location>
    <ligand>
        <name>(R)-pantoate</name>
        <dbReference type="ChEBI" id="CHEBI:15980"/>
    </ligand>
</feature>
<dbReference type="HAMAP" id="MF_00158">
    <property type="entry name" value="PanC"/>
    <property type="match status" value="1"/>
</dbReference>
<comment type="pathway">
    <text evidence="1 9">Cofactor biosynthesis; (R)-pantothenate biosynthesis; (R)-pantothenate from (R)-pantoate and beta-alanine: step 1/1.</text>
</comment>
<evidence type="ECO:0000256" key="1">
    <source>
        <dbReference type="ARBA" id="ARBA00004990"/>
    </source>
</evidence>
<dbReference type="GO" id="GO:0005524">
    <property type="term" value="F:ATP binding"/>
    <property type="evidence" value="ECO:0007669"/>
    <property type="project" value="UniProtKB-KW"/>
</dbReference>
<evidence type="ECO:0000256" key="8">
    <source>
        <dbReference type="ARBA" id="ARBA00048258"/>
    </source>
</evidence>
<dbReference type="InterPro" id="IPR003721">
    <property type="entry name" value="Pantoate_ligase"/>
</dbReference>
<comment type="subunit">
    <text evidence="9">Homodimer.</text>
</comment>
<sequence length="296" mass="33182">MKVITTKAELQELTLSFKQQQKTIGFVPTMGFLHEGHRALLKEARKENDILILSVFVNPLQFGPNEDLDSYPRDIEQDKLTAKNEGVDFLFMPATEEMYPSSPSVTVHVQKRADVLCGRTRPGHFDGVATVLTKLFHLVQPDNVYFGKKDAQQVAVVDGLIQDFHFPITLHAVQTVREEDGLAKSSRNVKLSLNERQEAGILYQTLSMAREELIKGNHDAQAITDSLSKRIESSTSGKVDYLEILTYPELQEPSQWEGSFIIAVAVRFNNARLIDNIIFDLNEMVSGKGASTCSEQ</sequence>
<proteinExistence type="inferred from homology"/>
<keyword evidence="7 9" id="KW-0067">ATP-binding</keyword>
<comment type="miscellaneous">
    <text evidence="9">The reaction proceeds by a bi uni uni bi ping pong mechanism.</text>
</comment>
<name>A0A553SL92_NIACI</name>
<feature type="binding site" evidence="9">
    <location>
        <begin position="30"/>
        <end position="37"/>
    </location>
    <ligand>
        <name>ATP</name>
        <dbReference type="ChEBI" id="CHEBI:30616"/>
    </ligand>
</feature>
<dbReference type="InterPro" id="IPR042176">
    <property type="entry name" value="Pantoate_ligase_C"/>
</dbReference>
<dbReference type="PANTHER" id="PTHR21299:SF1">
    <property type="entry name" value="PANTOATE--BETA-ALANINE LIGASE"/>
    <property type="match status" value="1"/>
</dbReference>
<feature type="binding site" evidence="9">
    <location>
        <position position="61"/>
    </location>
    <ligand>
        <name>(R)-pantoate</name>
        <dbReference type="ChEBI" id="CHEBI:15980"/>
    </ligand>
</feature>
<dbReference type="UniPathway" id="UPA00028">
    <property type="reaction ID" value="UER00005"/>
</dbReference>
<feature type="binding site" evidence="9">
    <location>
        <position position="61"/>
    </location>
    <ligand>
        <name>beta-alanine</name>
        <dbReference type="ChEBI" id="CHEBI:57966"/>
    </ligand>
</feature>
<evidence type="ECO:0000313" key="10">
    <source>
        <dbReference type="EMBL" id="TRZ37756.1"/>
    </source>
</evidence>
<evidence type="ECO:0000256" key="9">
    <source>
        <dbReference type="HAMAP-Rule" id="MF_00158"/>
    </source>
</evidence>
<reference evidence="11" key="1">
    <citation type="submission" date="2018-10" db="EMBL/GenBank/DDBJ databases">
        <title>FDA dAtabase for Regulatory Grade micrObial Sequences (FDA-ARGOS): Supporting development and validation of Infectious Disease Dx tests.</title>
        <authorList>
            <person name="Minogue T."/>
            <person name="Wolcott M."/>
            <person name="Wasieloski L."/>
            <person name="Aguilar W."/>
            <person name="Moore D."/>
            <person name="Tallon L."/>
            <person name="Sadzewicz L."/>
            <person name="Sengamalay N."/>
            <person name="Ott S."/>
            <person name="Godinez A."/>
            <person name="Nagaraj S."/>
            <person name="Vavikolanu K."/>
            <person name="Vyas G."/>
            <person name="Nadendla S."/>
            <person name="George J."/>
            <person name="Sichtig H."/>
        </authorList>
    </citation>
    <scope>NUCLEOTIDE SEQUENCE [LARGE SCALE GENOMIC DNA]</scope>
    <source>
        <strain evidence="11">FDAARGOS_343</strain>
    </source>
</reference>
<dbReference type="EC" id="6.3.2.1" evidence="9"/>
<comment type="caution">
    <text evidence="10">The sequence shown here is derived from an EMBL/GenBank/DDBJ whole genome shotgun (WGS) entry which is preliminary data.</text>
</comment>
<dbReference type="GO" id="GO:0005829">
    <property type="term" value="C:cytosol"/>
    <property type="evidence" value="ECO:0007669"/>
    <property type="project" value="TreeGrafter"/>
</dbReference>
<dbReference type="Pfam" id="PF02569">
    <property type="entry name" value="Pantoate_ligase"/>
    <property type="match status" value="1"/>
</dbReference>
<dbReference type="AlphaFoldDB" id="A0A553SL92"/>
<comment type="catalytic activity">
    <reaction evidence="8 9">
        <text>(R)-pantoate + beta-alanine + ATP = (R)-pantothenate + AMP + diphosphate + H(+)</text>
        <dbReference type="Rhea" id="RHEA:10912"/>
        <dbReference type="ChEBI" id="CHEBI:15378"/>
        <dbReference type="ChEBI" id="CHEBI:15980"/>
        <dbReference type="ChEBI" id="CHEBI:29032"/>
        <dbReference type="ChEBI" id="CHEBI:30616"/>
        <dbReference type="ChEBI" id="CHEBI:33019"/>
        <dbReference type="ChEBI" id="CHEBI:57966"/>
        <dbReference type="ChEBI" id="CHEBI:456215"/>
        <dbReference type="EC" id="6.3.2.1"/>
    </reaction>
</comment>
<feature type="binding site" evidence="9">
    <location>
        <begin position="184"/>
        <end position="187"/>
    </location>
    <ligand>
        <name>ATP</name>
        <dbReference type="ChEBI" id="CHEBI:30616"/>
    </ligand>
</feature>
<evidence type="ECO:0000256" key="3">
    <source>
        <dbReference type="ARBA" id="ARBA00022490"/>
    </source>
</evidence>
<protein>
    <recommendedName>
        <fullName evidence="9">Pantothenate synthetase</fullName>
        <shortName evidence="9">PS</shortName>
        <ecNumber evidence="9">6.3.2.1</ecNumber>
    </recommendedName>
    <alternativeName>
        <fullName evidence="9">Pantoate--beta-alanine ligase</fullName>
    </alternativeName>
    <alternativeName>
        <fullName evidence="9">Pantoate-activating enzyme</fullName>
    </alternativeName>
</protein>
<dbReference type="PANTHER" id="PTHR21299">
    <property type="entry name" value="CYTIDYLATE KINASE/PANTOATE-BETA-ALANINE LIGASE"/>
    <property type="match status" value="1"/>
</dbReference>
<dbReference type="NCBIfam" id="TIGR00018">
    <property type="entry name" value="panC"/>
    <property type="match status" value="1"/>
</dbReference>
<evidence type="ECO:0000256" key="4">
    <source>
        <dbReference type="ARBA" id="ARBA00022598"/>
    </source>
</evidence>
<dbReference type="Gene3D" id="3.40.50.620">
    <property type="entry name" value="HUPs"/>
    <property type="match status" value="1"/>
</dbReference>
<dbReference type="RefSeq" id="WP_185766046.1">
    <property type="nucleotide sequence ID" value="NZ_RIBP01000004.1"/>
</dbReference>
<keyword evidence="4 9" id="KW-0436">Ligase</keyword>
<dbReference type="Proteomes" id="UP000319837">
    <property type="component" value="Unassembled WGS sequence"/>
</dbReference>
<dbReference type="EMBL" id="RIBP01000004">
    <property type="protein sequence ID" value="TRZ37756.1"/>
    <property type="molecule type" value="Genomic_DNA"/>
</dbReference>
<comment type="subcellular location">
    <subcellularLocation>
        <location evidence="9">Cytoplasm</location>
    </subcellularLocation>
</comment>
<feature type="active site" description="Proton donor" evidence="9">
    <location>
        <position position="37"/>
    </location>
</feature>
<dbReference type="SUPFAM" id="SSF52374">
    <property type="entry name" value="Nucleotidylyl transferase"/>
    <property type="match status" value="1"/>
</dbReference>
<accession>A0A553SL92</accession>
<organism evidence="10 11">
    <name type="scientific">Niallia circulans</name>
    <name type="common">Bacillus circulans</name>
    <dbReference type="NCBI Taxonomy" id="1397"/>
    <lineage>
        <taxon>Bacteria</taxon>
        <taxon>Bacillati</taxon>
        <taxon>Bacillota</taxon>
        <taxon>Bacilli</taxon>
        <taxon>Bacillales</taxon>
        <taxon>Bacillaceae</taxon>
        <taxon>Niallia</taxon>
    </lineage>
</organism>
<evidence type="ECO:0000256" key="6">
    <source>
        <dbReference type="ARBA" id="ARBA00022741"/>
    </source>
</evidence>